<name>A0AC61TGN2_EDWTA</name>
<protein>
    <submittedName>
        <fullName evidence="1">Zinc ribbon domain-containing protein</fullName>
    </submittedName>
</protein>
<evidence type="ECO:0000313" key="1">
    <source>
        <dbReference type="EMBL" id="UCP99696.1"/>
    </source>
</evidence>
<keyword evidence="2" id="KW-1185">Reference proteome</keyword>
<accession>A0AC61TGN2</accession>
<gene>
    <name evidence="1" type="ORF">DCL27_13700</name>
</gene>
<organism evidence="1 2">
    <name type="scientific">Edwardsiella tarda ATCC 15947 = NBRC 105688</name>
    <dbReference type="NCBI Taxonomy" id="667121"/>
    <lineage>
        <taxon>Bacteria</taxon>
        <taxon>Pseudomonadati</taxon>
        <taxon>Pseudomonadota</taxon>
        <taxon>Gammaproteobacteria</taxon>
        <taxon>Enterobacterales</taxon>
        <taxon>Hafniaceae</taxon>
        <taxon>Edwardsiella</taxon>
    </lineage>
</organism>
<proteinExistence type="predicted"/>
<dbReference type="EMBL" id="CP084506">
    <property type="protein sequence ID" value="UCP99696.1"/>
    <property type="molecule type" value="Genomic_DNA"/>
</dbReference>
<reference evidence="1" key="1">
    <citation type="submission" date="2021-09" db="EMBL/GenBank/DDBJ databases">
        <title>Comparative genomics of Edwardsiella genus reveals species-based diversity.</title>
        <authorList>
            <person name="Tekedar H.C."/>
            <person name="Kumru S."/>
            <person name="Waldbieser G.C."/>
            <person name="Reichley S.R."/>
            <person name="Lawrence M.L."/>
            <person name="Griffin M.J."/>
        </authorList>
    </citation>
    <scope>NUCLEOTIDE SEQUENCE</scope>
    <source>
        <strain evidence="1">ATCC 15947</strain>
    </source>
</reference>
<sequence>MMTDVQQTLCPYCDELVSSKAKKCKHCGEILDQQLREIEQLKREKNQNIIVSNNNNNNNNNNSQGFSKKKFPWIAHLILTILTGGLWGFIWLLHWIFRDKDTYY</sequence>
<dbReference type="Proteomes" id="UP000245918">
    <property type="component" value="Chromosome"/>
</dbReference>
<evidence type="ECO:0000313" key="2">
    <source>
        <dbReference type="Proteomes" id="UP000245918"/>
    </source>
</evidence>